<protein>
    <submittedName>
        <fullName evidence="1">Uncharacterized protein</fullName>
    </submittedName>
</protein>
<evidence type="ECO:0000313" key="1">
    <source>
        <dbReference type="EMBL" id="KAH6928567.1"/>
    </source>
</evidence>
<evidence type="ECO:0000313" key="2">
    <source>
        <dbReference type="Proteomes" id="UP000821845"/>
    </source>
</evidence>
<organism evidence="1 2">
    <name type="scientific">Hyalomma asiaticum</name>
    <name type="common">Tick</name>
    <dbReference type="NCBI Taxonomy" id="266040"/>
    <lineage>
        <taxon>Eukaryota</taxon>
        <taxon>Metazoa</taxon>
        <taxon>Ecdysozoa</taxon>
        <taxon>Arthropoda</taxon>
        <taxon>Chelicerata</taxon>
        <taxon>Arachnida</taxon>
        <taxon>Acari</taxon>
        <taxon>Parasitiformes</taxon>
        <taxon>Ixodida</taxon>
        <taxon>Ixodoidea</taxon>
        <taxon>Ixodidae</taxon>
        <taxon>Hyalomminae</taxon>
        <taxon>Hyalomma</taxon>
    </lineage>
</organism>
<keyword evidence="2" id="KW-1185">Reference proteome</keyword>
<gene>
    <name evidence="1" type="ORF">HPB50_016997</name>
</gene>
<proteinExistence type="predicted"/>
<accession>A0ACB7S5U3</accession>
<name>A0ACB7S5U3_HYAAI</name>
<reference evidence="1" key="1">
    <citation type="submission" date="2020-05" db="EMBL/GenBank/DDBJ databases">
        <title>Large-scale comparative analyses of tick genomes elucidate their genetic diversity and vector capacities.</title>
        <authorList>
            <person name="Jia N."/>
            <person name="Wang J."/>
            <person name="Shi W."/>
            <person name="Du L."/>
            <person name="Sun Y."/>
            <person name="Zhan W."/>
            <person name="Jiang J."/>
            <person name="Wang Q."/>
            <person name="Zhang B."/>
            <person name="Ji P."/>
            <person name="Sakyi L.B."/>
            <person name="Cui X."/>
            <person name="Yuan T."/>
            <person name="Jiang B."/>
            <person name="Yang W."/>
            <person name="Lam T.T.-Y."/>
            <person name="Chang Q."/>
            <person name="Ding S."/>
            <person name="Wang X."/>
            <person name="Zhu J."/>
            <person name="Ruan X."/>
            <person name="Zhao L."/>
            <person name="Wei J."/>
            <person name="Que T."/>
            <person name="Du C."/>
            <person name="Cheng J."/>
            <person name="Dai P."/>
            <person name="Han X."/>
            <person name="Huang E."/>
            <person name="Gao Y."/>
            <person name="Liu J."/>
            <person name="Shao H."/>
            <person name="Ye R."/>
            <person name="Li L."/>
            <person name="Wei W."/>
            <person name="Wang X."/>
            <person name="Wang C."/>
            <person name="Yang T."/>
            <person name="Huo Q."/>
            <person name="Li W."/>
            <person name="Guo W."/>
            <person name="Chen H."/>
            <person name="Zhou L."/>
            <person name="Ni X."/>
            <person name="Tian J."/>
            <person name="Zhou Y."/>
            <person name="Sheng Y."/>
            <person name="Liu T."/>
            <person name="Pan Y."/>
            <person name="Xia L."/>
            <person name="Li J."/>
            <person name="Zhao F."/>
            <person name="Cao W."/>
        </authorList>
    </citation>
    <scope>NUCLEOTIDE SEQUENCE</scope>
    <source>
        <strain evidence="1">Hyas-2018</strain>
    </source>
</reference>
<comment type="caution">
    <text evidence="1">The sequence shown here is derived from an EMBL/GenBank/DDBJ whole genome shotgun (WGS) entry which is preliminary data.</text>
</comment>
<sequence>MYAKRDTPAYKRGLEMVLVKILPHRTIKRSIFVVNVYSPPSDKKRDFNRLPTSVVKMAGKNPLIAAAVSTESGCKISEVKGTKLAESANALELQLINNLALPSRRGNSVQRNTVPDLTFKNVRATGTSPKT</sequence>
<dbReference type="Proteomes" id="UP000821845">
    <property type="component" value="Chromosome 6"/>
</dbReference>
<dbReference type="EMBL" id="CM023486">
    <property type="protein sequence ID" value="KAH6928567.1"/>
    <property type="molecule type" value="Genomic_DNA"/>
</dbReference>